<name>A0ABQ8KAG6_9APHY</name>
<keyword evidence="4" id="KW-1185">Reference proteome</keyword>
<gene>
    <name evidence="3" type="ORF">C8Q71DRAFT_859706</name>
</gene>
<feature type="compositionally biased region" description="Low complexity" evidence="2">
    <location>
        <begin position="225"/>
        <end position="254"/>
    </location>
</feature>
<feature type="region of interest" description="Disordered" evidence="2">
    <location>
        <begin position="486"/>
        <end position="574"/>
    </location>
</feature>
<feature type="compositionally biased region" description="Pro residues" evidence="2">
    <location>
        <begin position="819"/>
        <end position="843"/>
    </location>
</feature>
<dbReference type="EMBL" id="JADCUA010000016">
    <property type="protein sequence ID" value="KAH9834034.1"/>
    <property type="molecule type" value="Genomic_DNA"/>
</dbReference>
<organism evidence="3 4">
    <name type="scientific">Rhodofomes roseus</name>
    <dbReference type="NCBI Taxonomy" id="34475"/>
    <lineage>
        <taxon>Eukaryota</taxon>
        <taxon>Fungi</taxon>
        <taxon>Dikarya</taxon>
        <taxon>Basidiomycota</taxon>
        <taxon>Agaricomycotina</taxon>
        <taxon>Agaricomycetes</taxon>
        <taxon>Polyporales</taxon>
        <taxon>Rhodofomes</taxon>
    </lineage>
</organism>
<keyword evidence="1" id="KW-0175">Coiled coil</keyword>
<feature type="compositionally biased region" description="Polar residues" evidence="2">
    <location>
        <begin position="859"/>
        <end position="872"/>
    </location>
</feature>
<dbReference type="Proteomes" id="UP000814176">
    <property type="component" value="Unassembled WGS sequence"/>
</dbReference>
<evidence type="ECO:0000313" key="3">
    <source>
        <dbReference type="EMBL" id="KAH9834034.1"/>
    </source>
</evidence>
<feature type="region of interest" description="Disordered" evidence="2">
    <location>
        <begin position="189"/>
        <end position="257"/>
    </location>
</feature>
<feature type="compositionally biased region" description="Acidic residues" evidence="2">
    <location>
        <begin position="874"/>
        <end position="891"/>
    </location>
</feature>
<feature type="compositionally biased region" description="Low complexity" evidence="2">
    <location>
        <begin position="135"/>
        <end position="158"/>
    </location>
</feature>
<protein>
    <submittedName>
        <fullName evidence="3">Uncharacterized protein</fullName>
    </submittedName>
</protein>
<comment type="caution">
    <text evidence="3">The sequence shown here is derived from an EMBL/GenBank/DDBJ whole genome shotgun (WGS) entry which is preliminary data.</text>
</comment>
<sequence>MPAHAAAPTAPSDVPGKGISKEEVLDVAGRIAAALDAPGPERPAAQMALMTFIARNRSESYWTKVAASADDGTLSVPPLMASAYEQLGNQQVGFRMSNIRADDPLIGEVIDRDFIVDVDYGQQAARAVGWWRRGAEASKGGPSSAAPTASSSAAAGRSDAAEETMPPSAVEKGKKRVFAADGVTATALKRIRTEKKKPPPKSKAYVETSEDDQPLQKAVGAGPSKASMQAAAAARAAGRAAQDRAAAAKAAAAAERAKATKLAEDQAAEAAEAALAKSKMASGGKPAEQKTARPQAAGEKGAQQETASPSKKKADRTKAGGKTVDGPPPEAVEDDDDLVEVLATPLPCASCRHARQKCEYPVNPKTGTTAGRCGFCSKDKGFCSLCPRNFKGLPAKNAGAGKMASLWREWVHKRIRAGLPYSELAFYDDRLKTAENVHGFLVDLDTWDGQKAHVDPKVLAWVEQRQQAIRKGKRVPALKLPKQKTILVSDDDGEKAEQGKAAVAPPAAPAHDSDVEIVEATQVDPPQESGAGEEEEEAEDEEADEEDDDDDEEDADGMQVDVDSMQVDGPQAPPSFLEFQALDAQDGPIGETAPSSLEVPAPSVSHDECNKMLESLARQLQDERQERMALAARLEKLERAAEERWPFAQLQTLQHVTERLEDLEQNVCEKAEEIESLNLNQREIRGHIGSVSKMSTNLDIAKNGVQAAMDATLRRVTDVEERLLGKIDELHLRLEAQVHHLKVEAEDEPVDLQIVPPPSPPRPVPEAGDDLVAAMPALSLRRLPRRAEVVARHKPLSPVQEEPDRRVGPTREFRLNPVNPAPPVPPRFFRSPAPPAPPAPPIPFGTSFRALGRYDTPAASETRSPGQISSGSEAADEGSDVDMDEGLDPSE</sequence>
<feature type="region of interest" description="Disordered" evidence="2">
    <location>
        <begin position="277"/>
        <end position="333"/>
    </location>
</feature>
<feature type="compositionally biased region" description="Basic residues" evidence="2">
    <location>
        <begin position="189"/>
        <end position="200"/>
    </location>
</feature>
<feature type="compositionally biased region" description="Basic and acidic residues" evidence="2">
    <location>
        <begin position="802"/>
        <end position="814"/>
    </location>
</feature>
<evidence type="ECO:0000313" key="4">
    <source>
        <dbReference type="Proteomes" id="UP000814176"/>
    </source>
</evidence>
<feature type="region of interest" description="Disordered" evidence="2">
    <location>
        <begin position="794"/>
        <end position="891"/>
    </location>
</feature>
<feature type="region of interest" description="Disordered" evidence="2">
    <location>
        <begin position="135"/>
        <end position="175"/>
    </location>
</feature>
<feature type="compositionally biased region" description="Acidic residues" evidence="2">
    <location>
        <begin position="531"/>
        <end position="556"/>
    </location>
</feature>
<dbReference type="GeneID" id="72008413"/>
<evidence type="ECO:0000256" key="1">
    <source>
        <dbReference type="SAM" id="Coils"/>
    </source>
</evidence>
<reference evidence="3 4" key="1">
    <citation type="journal article" date="2021" name="Environ. Microbiol.">
        <title>Gene family expansions and transcriptome signatures uncover fungal adaptations to wood decay.</title>
        <authorList>
            <person name="Hage H."/>
            <person name="Miyauchi S."/>
            <person name="Viragh M."/>
            <person name="Drula E."/>
            <person name="Min B."/>
            <person name="Chaduli D."/>
            <person name="Navarro D."/>
            <person name="Favel A."/>
            <person name="Norest M."/>
            <person name="Lesage-Meessen L."/>
            <person name="Balint B."/>
            <person name="Merenyi Z."/>
            <person name="de Eugenio L."/>
            <person name="Morin E."/>
            <person name="Martinez A.T."/>
            <person name="Baldrian P."/>
            <person name="Stursova M."/>
            <person name="Martinez M.J."/>
            <person name="Novotny C."/>
            <person name="Magnuson J.K."/>
            <person name="Spatafora J.W."/>
            <person name="Maurice S."/>
            <person name="Pangilinan J."/>
            <person name="Andreopoulos W."/>
            <person name="LaButti K."/>
            <person name="Hundley H."/>
            <person name="Na H."/>
            <person name="Kuo A."/>
            <person name="Barry K."/>
            <person name="Lipzen A."/>
            <person name="Henrissat B."/>
            <person name="Riley R."/>
            <person name="Ahrendt S."/>
            <person name="Nagy L.G."/>
            <person name="Grigoriev I.V."/>
            <person name="Martin F."/>
            <person name="Rosso M.N."/>
        </authorList>
    </citation>
    <scope>NUCLEOTIDE SEQUENCE [LARGE SCALE GENOMIC DNA]</scope>
    <source>
        <strain evidence="3 4">CIRM-BRFM 1785</strain>
    </source>
</reference>
<accession>A0ABQ8KAG6</accession>
<dbReference type="RefSeq" id="XP_047776690.1">
    <property type="nucleotide sequence ID" value="XM_047927681.1"/>
</dbReference>
<feature type="coiled-coil region" evidence="1">
    <location>
        <begin position="606"/>
        <end position="640"/>
    </location>
</feature>
<evidence type="ECO:0000256" key="2">
    <source>
        <dbReference type="SAM" id="MobiDB-lite"/>
    </source>
</evidence>
<proteinExistence type="predicted"/>